<dbReference type="InterPro" id="IPR000719">
    <property type="entry name" value="Prot_kinase_dom"/>
</dbReference>
<dbReference type="Gene3D" id="3.60.40.10">
    <property type="entry name" value="PPM-type phosphatase domain"/>
    <property type="match status" value="1"/>
</dbReference>
<keyword evidence="6" id="KW-0472">Membrane</keyword>
<evidence type="ECO:0000256" key="3">
    <source>
        <dbReference type="ARBA" id="ARBA00022777"/>
    </source>
</evidence>
<keyword evidence="2" id="KW-0547">Nucleotide-binding</keyword>
<feature type="domain" description="Protein kinase" evidence="7">
    <location>
        <begin position="272"/>
        <end position="540"/>
    </location>
</feature>
<evidence type="ECO:0000256" key="4">
    <source>
        <dbReference type="ARBA" id="ARBA00022840"/>
    </source>
</evidence>
<proteinExistence type="predicted"/>
<dbReference type="Gene3D" id="3.30.200.20">
    <property type="entry name" value="Phosphorylase Kinase, domain 1"/>
    <property type="match status" value="1"/>
</dbReference>
<accession>A0A918DPL1</accession>
<dbReference type="EMBL" id="BMLT01000002">
    <property type="protein sequence ID" value="GGO78467.1"/>
    <property type="molecule type" value="Genomic_DNA"/>
</dbReference>
<dbReference type="Proteomes" id="UP000599578">
    <property type="component" value="Unassembled WGS sequence"/>
</dbReference>
<dbReference type="Pfam" id="PF13672">
    <property type="entry name" value="PP2C_2"/>
    <property type="match status" value="1"/>
</dbReference>
<dbReference type="InterPro" id="IPR001932">
    <property type="entry name" value="PPM-type_phosphatase-like_dom"/>
</dbReference>
<dbReference type="GO" id="GO:0005524">
    <property type="term" value="F:ATP binding"/>
    <property type="evidence" value="ECO:0007669"/>
    <property type="project" value="UniProtKB-KW"/>
</dbReference>
<evidence type="ECO:0000313" key="9">
    <source>
        <dbReference type="EMBL" id="GGO78467.1"/>
    </source>
</evidence>
<reference evidence="9 10" key="1">
    <citation type="journal article" date="2014" name="Int. J. Syst. Evol. Microbiol.">
        <title>Complete genome sequence of Corynebacterium casei LMG S-19264T (=DSM 44701T), isolated from a smear-ripened cheese.</title>
        <authorList>
            <consortium name="US DOE Joint Genome Institute (JGI-PGF)"/>
            <person name="Walter F."/>
            <person name="Albersmeier A."/>
            <person name="Kalinowski J."/>
            <person name="Ruckert C."/>
        </authorList>
    </citation>
    <scope>NUCLEOTIDE SEQUENCE [LARGE SCALE GENOMIC DNA]</scope>
    <source>
        <strain evidence="9 10">CGMCC 1.7286</strain>
    </source>
</reference>
<keyword evidence="1" id="KW-0808">Transferase</keyword>
<evidence type="ECO:0000256" key="2">
    <source>
        <dbReference type="ARBA" id="ARBA00022741"/>
    </source>
</evidence>
<dbReference type="PROSITE" id="PS50011">
    <property type="entry name" value="PROTEIN_KINASE_DOM"/>
    <property type="match status" value="1"/>
</dbReference>
<dbReference type="PROSITE" id="PS51746">
    <property type="entry name" value="PPM_2"/>
    <property type="match status" value="1"/>
</dbReference>
<dbReference type="PROSITE" id="PS00109">
    <property type="entry name" value="PROTEIN_KINASE_TYR"/>
    <property type="match status" value="1"/>
</dbReference>
<evidence type="ECO:0000256" key="6">
    <source>
        <dbReference type="SAM" id="Phobius"/>
    </source>
</evidence>
<feature type="domain" description="PPM-type phosphatase" evidence="8">
    <location>
        <begin position="8"/>
        <end position="239"/>
    </location>
</feature>
<keyword evidence="6" id="KW-0812">Transmembrane</keyword>
<evidence type="ECO:0000259" key="8">
    <source>
        <dbReference type="PROSITE" id="PS51746"/>
    </source>
</evidence>
<dbReference type="Pfam" id="PF00069">
    <property type="entry name" value="Pkinase"/>
    <property type="match status" value="1"/>
</dbReference>
<dbReference type="AlphaFoldDB" id="A0A918DPL1"/>
<keyword evidence="6" id="KW-1133">Transmembrane helix</keyword>
<keyword evidence="3 9" id="KW-0418">Kinase</keyword>
<dbReference type="RefSeq" id="WP_188859057.1">
    <property type="nucleotide sequence ID" value="NZ_BMLT01000002.1"/>
</dbReference>
<dbReference type="InterPro" id="IPR036457">
    <property type="entry name" value="PPM-type-like_dom_sf"/>
</dbReference>
<dbReference type="Gene3D" id="1.10.510.10">
    <property type="entry name" value="Transferase(Phosphotransferase) domain 1"/>
    <property type="match status" value="1"/>
</dbReference>
<dbReference type="CDD" id="cd00143">
    <property type="entry name" value="PP2Cc"/>
    <property type="match status" value="1"/>
</dbReference>
<feature type="region of interest" description="Disordered" evidence="5">
    <location>
        <begin position="1"/>
        <end position="25"/>
    </location>
</feature>
<evidence type="ECO:0000256" key="5">
    <source>
        <dbReference type="SAM" id="MobiDB-lite"/>
    </source>
</evidence>
<keyword evidence="4" id="KW-0067">ATP-binding</keyword>
<organism evidence="9 10">
    <name type="scientific">Marinobacterium nitratireducens</name>
    <dbReference type="NCBI Taxonomy" id="518897"/>
    <lineage>
        <taxon>Bacteria</taxon>
        <taxon>Pseudomonadati</taxon>
        <taxon>Pseudomonadota</taxon>
        <taxon>Gammaproteobacteria</taxon>
        <taxon>Oceanospirillales</taxon>
        <taxon>Oceanospirillaceae</taxon>
        <taxon>Marinobacterium</taxon>
    </lineage>
</organism>
<name>A0A918DPL1_9GAMM</name>
<sequence>MTSRLKLRIGQHSDRGRKPQNQDCHGALIPREPQLSLKGAALAMADGISSSSVSQVASATAVQSFLDDYYCTSEAWSVRNAVERVLTATNSWLHAQTRNSEYRYDRDRGYVCTLSALVVKGATAHLFHVGDTRIYRVRGQALEQLTKDHRLWLSAEESYLSRALGIDEQLELDYQALPVHPGDTFLIATDGVYEHADTRFMLDCLRDQAHDLDAAAQLIVGHALERGSSDNLSLQILCVDEVPGPEHRGLQLQVEELPLPPQPQAGLPLDGYRIVREIHASSRSHVHLAEDLESGARVALKTPSIDLGEDPAYLERFMLEEWIARRINSVHVLKAAPATRPRSCLYTVSEYIEGRTLAQWLRDNPEPGLEKVRDFVGQIALGLNAFHRMEMLHQDLRPENLMIDQQGTLKIIDFGSTRVAGILESGQGHEQPHLLGTALYSAPEYFLGEPGSTRSDLYSLAVIAYHMLSGRFPYGTDVPKARTAAAQRRLQYRPLLDDEREIPSWIDETLKKALHPDPQKRYGELSEFVYDLRHPSQAFIDRTRPPLMERDPVRFWQGVSLSLVLVIVFMLLP</sequence>
<dbReference type="SMART" id="SM00331">
    <property type="entry name" value="PP2C_SIG"/>
    <property type="match status" value="1"/>
</dbReference>
<dbReference type="PANTHER" id="PTHR43289:SF6">
    <property type="entry name" value="SERINE_THREONINE-PROTEIN KINASE NEKL-3"/>
    <property type="match status" value="1"/>
</dbReference>
<dbReference type="InterPro" id="IPR008266">
    <property type="entry name" value="Tyr_kinase_AS"/>
</dbReference>
<gene>
    <name evidence="9" type="ORF">GCM10011348_10450</name>
</gene>
<dbReference type="SMART" id="SM00332">
    <property type="entry name" value="PP2Cc"/>
    <property type="match status" value="1"/>
</dbReference>
<evidence type="ECO:0000259" key="7">
    <source>
        <dbReference type="PROSITE" id="PS50011"/>
    </source>
</evidence>
<feature type="transmembrane region" description="Helical" evidence="6">
    <location>
        <begin position="555"/>
        <end position="572"/>
    </location>
</feature>
<dbReference type="SUPFAM" id="SSF81606">
    <property type="entry name" value="PP2C-like"/>
    <property type="match status" value="1"/>
</dbReference>
<evidence type="ECO:0000313" key="10">
    <source>
        <dbReference type="Proteomes" id="UP000599578"/>
    </source>
</evidence>
<dbReference type="GO" id="GO:0004674">
    <property type="term" value="F:protein serine/threonine kinase activity"/>
    <property type="evidence" value="ECO:0007669"/>
    <property type="project" value="TreeGrafter"/>
</dbReference>
<keyword evidence="10" id="KW-1185">Reference proteome</keyword>
<dbReference type="PANTHER" id="PTHR43289">
    <property type="entry name" value="MITOGEN-ACTIVATED PROTEIN KINASE KINASE KINASE 20-RELATED"/>
    <property type="match status" value="1"/>
</dbReference>
<protein>
    <submittedName>
        <fullName evidence="9">Protein kinase</fullName>
    </submittedName>
</protein>
<dbReference type="InterPro" id="IPR011009">
    <property type="entry name" value="Kinase-like_dom_sf"/>
</dbReference>
<dbReference type="SUPFAM" id="SSF56112">
    <property type="entry name" value="Protein kinase-like (PK-like)"/>
    <property type="match status" value="1"/>
</dbReference>
<dbReference type="CDD" id="cd14014">
    <property type="entry name" value="STKc_PknB_like"/>
    <property type="match status" value="1"/>
</dbReference>
<evidence type="ECO:0000256" key="1">
    <source>
        <dbReference type="ARBA" id="ARBA00022679"/>
    </source>
</evidence>
<comment type="caution">
    <text evidence="9">The sequence shown here is derived from an EMBL/GenBank/DDBJ whole genome shotgun (WGS) entry which is preliminary data.</text>
</comment>